<dbReference type="Pfam" id="PF00646">
    <property type="entry name" value="F-box"/>
    <property type="match status" value="1"/>
</dbReference>
<keyword evidence="4" id="KW-1185">Reference proteome</keyword>
<dbReference type="GO" id="GO:0004842">
    <property type="term" value="F:ubiquitin-protein transferase activity"/>
    <property type="evidence" value="ECO:0000318"/>
    <property type="project" value="GO_Central"/>
</dbReference>
<feature type="domain" description="F-box" evidence="2">
    <location>
        <begin position="13"/>
        <end position="59"/>
    </location>
</feature>
<proteinExistence type="predicted"/>
<keyword evidence="1" id="KW-1133">Transmembrane helix</keyword>
<dbReference type="GO" id="GO:0031146">
    <property type="term" value="P:SCF-dependent proteasomal ubiquitin-dependent protein catabolic process"/>
    <property type="evidence" value="ECO:0000318"/>
    <property type="project" value="GO_Central"/>
</dbReference>
<evidence type="ECO:0000259" key="2">
    <source>
        <dbReference type="PROSITE" id="PS50181"/>
    </source>
</evidence>
<dbReference type="PROSITE" id="PS50181">
    <property type="entry name" value="FBOX"/>
    <property type="match status" value="1"/>
</dbReference>
<dbReference type="InParanoid" id="D8R5Y5"/>
<accession>D8R5Y5</accession>
<dbReference type="EMBL" id="GL377572">
    <property type="protein sequence ID" value="EFJ32232.1"/>
    <property type="molecule type" value="Genomic_DNA"/>
</dbReference>
<reference evidence="3 4" key="1">
    <citation type="journal article" date="2011" name="Science">
        <title>The Selaginella genome identifies genetic changes associated with the evolution of vascular plants.</title>
        <authorList>
            <person name="Banks J.A."/>
            <person name="Nishiyama T."/>
            <person name="Hasebe M."/>
            <person name="Bowman J.L."/>
            <person name="Gribskov M."/>
            <person name="dePamphilis C."/>
            <person name="Albert V.A."/>
            <person name="Aono N."/>
            <person name="Aoyama T."/>
            <person name="Ambrose B.A."/>
            <person name="Ashton N.W."/>
            <person name="Axtell M.J."/>
            <person name="Barker E."/>
            <person name="Barker M.S."/>
            <person name="Bennetzen J.L."/>
            <person name="Bonawitz N.D."/>
            <person name="Chapple C."/>
            <person name="Cheng C."/>
            <person name="Correa L.G."/>
            <person name="Dacre M."/>
            <person name="DeBarry J."/>
            <person name="Dreyer I."/>
            <person name="Elias M."/>
            <person name="Engstrom E.M."/>
            <person name="Estelle M."/>
            <person name="Feng L."/>
            <person name="Finet C."/>
            <person name="Floyd S.K."/>
            <person name="Frommer W.B."/>
            <person name="Fujita T."/>
            <person name="Gramzow L."/>
            <person name="Gutensohn M."/>
            <person name="Harholt J."/>
            <person name="Hattori M."/>
            <person name="Heyl A."/>
            <person name="Hirai T."/>
            <person name="Hiwatashi Y."/>
            <person name="Ishikawa M."/>
            <person name="Iwata M."/>
            <person name="Karol K.G."/>
            <person name="Koehler B."/>
            <person name="Kolukisaoglu U."/>
            <person name="Kubo M."/>
            <person name="Kurata T."/>
            <person name="Lalonde S."/>
            <person name="Li K."/>
            <person name="Li Y."/>
            <person name="Litt A."/>
            <person name="Lyons E."/>
            <person name="Manning G."/>
            <person name="Maruyama T."/>
            <person name="Michael T.P."/>
            <person name="Mikami K."/>
            <person name="Miyazaki S."/>
            <person name="Morinaga S."/>
            <person name="Murata T."/>
            <person name="Mueller-Roeber B."/>
            <person name="Nelson D.R."/>
            <person name="Obara M."/>
            <person name="Oguri Y."/>
            <person name="Olmstead R.G."/>
            <person name="Onodera N."/>
            <person name="Petersen B.L."/>
            <person name="Pils B."/>
            <person name="Prigge M."/>
            <person name="Rensing S.A."/>
            <person name="Riano-Pachon D.M."/>
            <person name="Roberts A.W."/>
            <person name="Sato Y."/>
            <person name="Scheller H.V."/>
            <person name="Schulz B."/>
            <person name="Schulz C."/>
            <person name="Shakirov E.V."/>
            <person name="Shibagaki N."/>
            <person name="Shinohara N."/>
            <person name="Shippen D.E."/>
            <person name="Soerensen I."/>
            <person name="Sotooka R."/>
            <person name="Sugimoto N."/>
            <person name="Sugita M."/>
            <person name="Sumikawa N."/>
            <person name="Tanurdzic M."/>
            <person name="Theissen G."/>
            <person name="Ulvskov P."/>
            <person name="Wakazuki S."/>
            <person name="Weng J.K."/>
            <person name="Willats W.W."/>
            <person name="Wipf D."/>
            <person name="Wolf P.G."/>
            <person name="Yang L."/>
            <person name="Zimmer A.D."/>
            <person name="Zhu Q."/>
            <person name="Mitros T."/>
            <person name="Hellsten U."/>
            <person name="Loque D."/>
            <person name="Otillar R."/>
            <person name="Salamov A."/>
            <person name="Schmutz J."/>
            <person name="Shapiro H."/>
            <person name="Lindquist E."/>
            <person name="Lucas S."/>
            <person name="Rokhsar D."/>
            <person name="Grigoriev I.V."/>
        </authorList>
    </citation>
    <scope>NUCLEOTIDE SEQUENCE [LARGE SCALE GENOMIC DNA]</scope>
</reference>
<dbReference type="SUPFAM" id="SSF81383">
    <property type="entry name" value="F-box domain"/>
    <property type="match status" value="1"/>
</dbReference>
<dbReference type="PANTHER" id="PTHR31672:SF2">
    <property type="entry name" value="F-BOX DOMAIN-CONTAINING PROTEIN"/>
    <property type="match status" value="1"/>
</dbReference>
<evidence type="ECO:0000313" key="4">
    <source>
        <dbReference type="Proteomes" id="UP000001514"/>
    </source>
</evidence>
<dbReference type="Proteomes" id="UP000001514">
    <property type="component" value="Unassembled WGS sequence"/>
</dbReference>
<feature type="transmembrane region" description="Helical" evidence="1">
    <location>
        <begin position="441"/>
        <end position="464"/>
    </location>
</feature>
<organism evidence="4">
    <name type="scientific">Selaginella moellendorffii</name>
    <name type="common">Spikemoss</name>
    <dbReference type="NCBI Taxonomy" id="88036"/>
    <lineage>
        <taxon>Eukaryota</taxon>
        <taxon>Viridiplantae</taxon>
        <taxon>Streptophyta</taxon>
        <taxon>Embryophyta</taxon>
        <taxon>Tracheophyta</taxon>
        <taxon>Lycopodiopsida</taxon>
        <taxon>Selaginellales</taxon>
        <taxon>Selaginellaceae</taxon>
        <taxon>Selaginella</taxon>
    </lineage>
</organism>
<feature type="transmembrane region" description="Helical" evidence="1">
    <location>
        <begin position="476"/>
        <end position="497"/>
    </location>
</feature>
<evidence type="ECO:0000256" key="1">
    <source>
        <dbReference type="SAM" id="Phobius"/>
    </source>
</evidence>
<dbReference type="PANTHER" id="PTHR31672">
    <property type="entry name" value="BNACNNG10540D PROTEIN"/>
    <property type="match status" value="1"/>
</dbReference>
<dbReference type="SMART" id="SM00256">
    <property type="entry name" value="FBOX"/>
    <property type="match status" value="1"/>
</dbReference>
<dbReference type="Gramene" id="EFJ32232">
    <property type="protein sequence ID" value="EFJ32232"/>
    <property type="gene ID" value="SELMODRAFT_407542"/>
</dbReference>
<protein>
    <recommendedName>
        <fullName evidence="2">F-box domain-containing protein</fullName>
    </recommendedName>
</protein>
<dbReference type="AlphaFoldDB" id="D8R5Y5"/>
<keyword evidence="1" id="KW-0472">Membrane</keyword>
<name>D8R5Y5_SELML</name>
<evidence type="ECO:0000313" key="3">
    <source>
        <dbReference type="EMBL" id="EFJ32232.1"/>
    </source>
</evidence>
<dbReference type="InterPro" id="IPR036047">
    <property type="entry name" value="F-box-like_dom_sf"/>
</dbReference>
<keyword evidence="1" id="KW-0812">Transmembrane</keyword>
<dbReference type="HOGENOM" id="CLU_541218_0_0_1"/>
<sequence length="504" mass="57495">MAARERKQGSAAAQGWSELPSDLLERVCLRLCVADVCRLRAVCREWSLFLRSAQFMHNHATATAAVAPPAPHQRWIVVYTDQMYAFVNGRRWLPVSSPAAYRHHCRIPRRHEEEYQADVVADGAMVCVSRRSLINDNSVREVFVYNPVAKLRLDLPKLQLKLEEEDDRQEWPRWRPWALSSGPGRSFKLLFLRYQSSQFYLFDADRAEWLLRTMPRSMMLETVQHDDFSQAATCIAGVAYCVNWDRSALLTYSVDKDSWGKIDTPLTRHSRNYLLIEPQIVKGPKLAPMLVAGVRKRRNAWLHPRWRRDADDQADVVSIWELDTGSMTWSKICEKACELTSYALAGNEQHIFVIPHGNGEVLAYDTAMQQSINVGDRMTLLNRSPFPHVYGRFFCISQLRPRSRTSGLWDHLEQLTPYHFLEILETPEALPNPSATAPLQMAALGVGGEITSFVIIYLSIIFFIKYGLSANPPTTNMCFMLASTCLSMRAITLFTSVSTHSPQL</sequence>
<gene>
    <name evidence="3" type="ORF">SELMODRAFT_407542</name>
</gene>
<dbReference type="InterPro" id="IPR050796">
    <property type="entry name" value="SCF_F-box_component"/>
</dbReference>
<dbReference type="InterPro" id="IPR001810">
    <property type="entry name" value="F-box_dom"/>
</dbReference>
<dbReference type="KEGG" id="smo:SELMODRAFT_407542"/>
<dbReference type="Gene3D" id="1.20.1280.50">
    <property type="match status" value="1"/>
</dbReference>